<dbReference type="PROSITE" id="PS51192">
    <property type="entry name" value="HELICASE_ATP_BIND_1"/>
    <property type="match status" value="1"/>
</dbReference>
<dbReference type="CDD" id="cd18793">
    <property type="entry name" value="SF2_C_SNF"/>
    <property type="match status" value="1"/>
</dbReference>
<dbReference type="Gene3D" id="3.40.50.300">
    <property type="entry name" value="P-loop containing nucleotide triphosphate hydrolases"/>
    <property type="match status" value="1"/>
</dbReference>
<reference evidence="5 6" key="1">
    <citation type="submission" date="2016-10" db="EMBL/GenBank/DDBJ databases">
        <authorList>
            <person name="de Groot N.N."/>
        </authorList>
    </citation>
    <scope>NUCLEOTIDE SEQUENCE [LARGE SCALE GENOMIC DNA]</scope>
    <source>
        <strain evidence="5 6">DSM 9990</strain>
    </source>
</reference>
<dbReference type="Proteomes" id="UP000199611">
    <property type="component" value="Unassembled WGS sequence"/>
</dbReference>
<dbReference type="InterPro" id="IPR049730">
    <property type="entry name" value="SNF2/RAD54-like_C"/>
</dbReference>
<dbReference type="InterPro" id="IPR001650">
    <property type="entry name" value="Helicase_C-like"/>
</dbReference>
<evidence type="ECO:0000313" key="6">
    <source>
        <dbReference type="Proteomes" id="UP000199611"/>
    </source>
</evidence>
<dbReference type="PROSITE" id="PS51194">
    <property type="entry name" value="HELICASE_CTER"/>
    <property type="match status" value="1"/>
</dbReference>
<dbReference type="InterPro" id="IPR038718">
    <property type="entry name" value="SNF2-like_sf"/>
</dbReference>
<evidence type="ECO:0000256" key="2">
    <source>
        <dbReference type="SAM" id="MobiDB-lite"/>
    </source>
</evidence>
<accession>A0A1I4VDS2</accession>
<dbReference type="STRING" id="39841.SAMN05660836_02237"/>
<evidence type="ECO:0000313" key="5">
    <source>
        <dbReference type="EMBL" id="SFM99325.1"/>
    </source>
</evidence>
<keyword evidence="5" id="KW-0547">Nucleotide-binding</keyword>
<dbReference type="PANTHER" id="PTHR45766:SF6">
    <property type="entry name" value="SWI_SNF-RELATED MATRIX-ASSOCIATED ACTIN-DEPENDENT REGULATOR OF CHROMATIN SUBFAMILY A-LIKE PROTEIN 1"/>
    <property type="match status" value="1"/>
</dbReference>
<evidence type="ECO:0000259" key="4">
    <source>
        <dbReference type="PROSITE" id="PS51194"/>
    </source>
</evidence>
<feature type="domain" description="Helicase C-terminal" evidence="4">
    <location>
        <begin position="235"/>
        <end position="402"/>
    </location>
</feature>
<dbReference type="AlphaFoldDB" id="A0A1I4VDS2"/>
<dbReference type="GO" id="GO:0004386">
    <property type="term" value="F:helicase activity"/>
    <property type="evidence" value="ECO:0007669"/>
    <property type="project" value="UniProtKB-KW"/>
</dbReference>
<keyword evidence="5" id="KW-0067">ATP-binding</keyword>
<feature type="domain" description="Helicase ATP-binding" evidence="3">
    <location>
        <begin position="1"/>
        <end position="59"/>
    </location>
</feature>
<dbReference type="GO" id="GO:0016787">
    <property type="term" value="F:hydrolase activity"/>
    <property type="evidence" value="ECO:0007669"/>
    <property type="project" value="UniProtKB-KW"/>
</dbReference>
<organism evidence="5 6">
    <name type="scientific">Thermodesulforhabdus norvegica</name>
    <dbReference type="NCBI Taxonomy" id="39841"/>
    <lineage>
        <taxon>Bacteria</taxon>
        <taxon>Pseudomonadati</taxon>
        <taxon>Thermodesulfobacteriota</taxon>
        <taxon>Syntrophobacteria</taxon>
        <taxon>Syntrophobacterales</taxon>
        <taxon>Thermodesulforhabdaceae</taxon>
        <taxon>Thermodesulforhabdus</taxon>
    </lineage>
</organism>
<dbReference type="SUPFAM" id="SSF52540">
    <property type="entry name" value="P-loop containing nucleoside triphosphate hydrolases"/>
    <property type="match status" value="2"/>
</dbReference>
<dbReference type="InterPro" id="IPR014001">
    <property type="entry name" value="Helicase_ATP-bd"/>
</dbReference>
<dbReference type="PANTHER" id="PTHR45766">
    <property type="entry name" value="DNA ANNEALING HELICASE AND ENDONUCLEASE ZRANB3 FAMILY MEMBER"/>
    <property type="match status" value="1"/>
</dbReference>
<sequence length="720" mass="81795">MVDEAHGATPGRGTDRHLRYELVRELAANPNRHLILLTATPHSGIAESFQKLLGLLRPEFEAWDLTELTESQRRELAKHFVQRTRMDIEKQWKGAPIFPKRETVDATYTLSPAYRELFEAVYRFSKNIVKSGLALAAHQRRMRWWSALVLLRCVMSSPRAAAVALAKRRQGEALTAEEDVEDVSPIYEPSDRRPSDEVPTPLLEQTEADLMPTEQRRLRELERMAAAISEAEDKKLQEAIRLVRRLLQQGHNPVVWCYYVDTAEYVAEKLEAALAAETPSARVLCVTGRLGEEERRLKVEAFMREPGRRVLVATDCLSEGINLQKGFDAVIHYDLPWNPNRLEQREGRVDRYGQPKPVVKAVRFYGRDNPVDGAIIRVLLDKAREIRRILGTHVPVPEEERLIMEALVHALFLGREQIYRQLTLLEGPVPEIHRKWELDAQRERESRTRFAQHALKPDIVRRELEATDQVLGDPDAVRNFVLTARQKVGLQVGPRGRYADVWEVITEEAALVSVPAAVQHALPRDRSGRWVITFTSPTPEGAEYLGRNHPFVTALARYLFEQALEGNGVDHSARAGAIRTRAVGHLTALLLLRPRYLIHRPNRNPLLAEEVLVVGWRAFSDRWLAPEEALPLLTAEPTANMLPAEKRELVQDVLEALQPFFAEADASPLPNILAARAAQLEEAHRRVRQSVGEQVRGLKVEPHWPPDILGILLLQPEVMP</sequence>
<feature type="region of interest" description="Disordered" evidence="2">
    <location>
        <begin position="174"/>
        <end position="202"/>
    </location>
</feature>
<keyword evidence="6" id="KW-1185">Reference proteome</keyword>
<dbReference type="Gene3D" id="3.40.50.10810">
    <property type="entry name" value="Tandem AAA-ATPase domain"/>
    <property type="match status" value="1"/>
</dbReference>
<dbReference type="RefSeq" id="WP_218148887.1">
    <property type="nucleotide sequence ID" value="NZ_FOUU01000009.1"/>
</dbReference>
<dbReference type="InterPro" id="IPR027417">
    <property type="entry name" value="P-loop_NTPase"/>
</dbReference>
<proteinExistence type="predicted"/>
<protein>
    <submittedName>
        <fullName evidence="5">Helicase conserved C-terminal domain-containing protein</fullName>
    </submittedName>
</protein>
<evidence type="ECO:0000259" key="3">
    <source>
        <dbReference type="PROSITE" id="PS51192"/>
    </source>
</evidence>
<gene>
    <name evidence="5" type="ORF">SAMN05660836_02237</name>
</gene>
<keyword evidence="1" id="KW-0378">Hydrolase</keyword>
<name>A0A1I4VDS2_9BACT</name>
<keyword evidence="5" id="KW-0347">Helicase</keyword>
<dbReference type="SMART" id="SM00490">
    <property type="entry name" value="HELICc"/>
    <property type="match status" value="1"/>
</dbReference>
<evidence type="ECO:0000256" key="1">
    <source>
        <dbReference type="ARBA" id="ARBA00022801"/>
    </source>
</evidence>
<dbReference type="Pfam" id="PF00271">
    <property type="entry name" value="Helicase_C"/>
    <property type="match status" value="1"/>
</dbReference>
<dbReference type="EMBL" id="FOUU01000009">
    <property type="protein sequence ID" value="SFM99325.1"/>
    <property type="molecule type" value="Genomic_DNA"/>
</dbReference>